<evidence type="ECO:0000313" key="7">
    <source>
        <dbReference type="Proteomes" id="UP000578030"/>
    </source>
</evidence>
<comment type="caution">
    <text evidence="6">The sequence shown here is derived from an EMBL/GenBank/DDBJ whole genome shotgun (WGS) entry which is preliminary data.</text>
</comment>
<proteinExistence type="predicted"/>
<dbReference type="SUPFAM" id="SSF48498">
    <property type="entry name" value="Tetracyclin repressor-like, C-terminal domain"/>
    <property type="match status" value="1"/>
</dbReference>
<dbReference type="InterPro" id="IPR011075">
    <property type="entry name" value="TetR_C"/>
</dbReference>
<dbReference type="RefSeq" id="WP_182955091.1">
    <property type="nucleotide sequence ID" value="NZ_JABEQM010000003.1"/>
</dbReference>
<organism evidence="6 7">
    <name type="scientific">Gluconacetobacter tumulisoli</name>
    <dbReference type="NCBI Taxonomy" id="1286189"/>
    <lineage>
        <taxon>Bacteria</taxon>
        <taxon>Pseudomonadati</taxon>
        <taxon>Pseudomonadota</taxon>
        <taxon>Alphaproteobacteria</taxon>
        <taxon>Acetobacterales</taxon>
        <taxon>Acetobacteraceae</taxon>
        <taxon>Gluconacetobacter</taxon>
    </lineage>
</organism>
<protein>
    <submittedName>
        <fullName evidence="6">TetR/AcrR family transcriptional regulator</fullName>
    </submittedName>
</protein>
<accession>A0A7W4PNF5</accession>
<gene>
    <name evidence="6" type="ORF">HLH28_04365</name>
</gene>
<keyword evidence="7" id="KW-1185">Reference proteome</keyword>
<name>A0A7W4PNF5_9PROT</name>
<dbReference type="GO" id="GO:0003677">
    <property type="term" value="F:DNA binding"/>
    <property type="evidence" value="ECO:0007669"/>
    <property type="project" value="UniProtKB-UniRule"/>
</dbReference>
<dbReference type="Gene3D" id="1.10.357.10">
    <property type="entry name" value="Tetracycline Repressor, domain 2"/>
    <property type="match status" value="1"/>
</dbReference>
<evidence type="ECO:0000256" key="2">
    <source>
        <dbReference type="ARBA" id="ARBA00023125"/>
    </source>
</evidence>
<feature type="DNA-binding region" description="H-T-H motif" evidence="4">
    <location>
        <begin position="29"/>
        <end position="48"/>
    </location>
</feature>
<dbReference type="InterPro" id="IPR001647">
    <property type="entry name" value="HTH_TetR"/>
</dbReference>
<feature type="domain" description="HTH tetR-type" evidence="5">
    <location>
        <begin position="6"/>
        <end position="66"/>
    </location>
</feature>
<dbReference type="InterPro" id="IPR036271">
    <property type="entry name" value="Tet_transcr_reg_TetR-rel_C_sf"/>
</dbReference>
<evidence type="ECO:0000259" key="5">
    <source>
        <dbReference type="PROSITE" id="PS50977"/>
    </source>
</evidence>
<keyword evidence="1" id="KW-0805">Transcription regulation</keyword>
<reference evidence="6 7" key="1">
    <citation type="submission" date="2020-04" db="EMBL/GenBank/DDBJ databases">
        <title>Description of novel Gluconacetobacter.</title>
        <authorList>
            <person name="Sombolestani A."/>
        </authorList>
    </citation>
    <scope>NUCLEOTIDE SEQUENCE [LARGE SCALE GENOMIC DNA]</scope>
    <source>
        <strain evidence="6 7">LMG 27802</strain>
    </source>
</reference>
<sequence length="188" mass="20492">MARPQEFDRDQVLDAAIAVFRQHGFEGSSATALVTAMGIGRQSLYNSFGDKWQLYRDAMHRYATGEVEAHLAALRSGVRAIDGIQRFLQRVVETAQEMCLGVSSICEFGTSHADLLDIHERFGKVLNAALCERIRRAQADGDVSPDMKPDDAAAFLMSTIAGIRVSARAGTDPKILAAVARTALRGIR</sequence>
<dbReference type="AlphaFoldDB" id="A0A7W4PNF5"/>
<evidence type="ECO:0000256" key="4">
    <source>
        <dbReference type="PROSITE-ProRule" id="PRU00335"/>
    </source>
</evidence>
<keyword evidence="2 4" id="KW-0238">DNA-binding</keyword>
<dbReference type="Pfam" id="PF00440">
    <property type="entry name" value="TetR_N"/>
    <property type="match status" value="1"/>
</dbReference>
<dbReference type="SUPFAM" id="SSF46689">
    <property type="entry name" value="Homeodomain-like"/>
    <property type="match status" value="1"/>
</dbReference>
<evidence type="ECO:0000313" key="6">
    <source>
        <dbReference type="EMBL" id="MBB2200816.1"/>
    </source>
</evidence>
<dbReference type="PRINTS" id="PR00455">
    <property type="entry name" value="HTHTETR"/>
</dbReference>
<evidence type="ECO:0000256" key="1">
    <source>
        <dbReference type="ARBA" id="ARBA00023015"/>
    </source>
</evidence>
<dbReference type="Proteomes" id="UP000578030">
    <property type="component" value="Unassembled WGS sequence"/>
</dbReference>
<dbReference type="Gene3D" id="1.10.10.60">
    <property type="entry name" value="Homeodomain-like"/>
    <property type="match status" value="1"/>
</dbReference>
<dbReference type="Pfam" id="PF16925">
    <property type="entry name" value="TetR_C_13"/>
    <property type="match status" value="1"/>
</dbReference>
<dbReference type="InterPro" id="IPR009057">
    <property type="entry name" value="Homeodomain-like_sf"/>
</dbReference>
<evidence type="ECO:0000256" key="3">
    <source>
        <dbReference type="ARBA" id="ARBA00023163"/>
    </source>
</evidence>
<dbReference type="PANTHER" id="PTHR47506:SF1">
    <property type="entry name" value="HTH-TYPE TRANSCRIPTIONAL REGULATOR YJDC"/>
    <property type="match status" value="1"/>
</dbReference>
<dbReference type="EMBL" id="JABEQM010000003">
    <property type="protein sequence ID" value="MBB2200816.1"/>
    <property type="molecule type" value="Genomic_DNA"/>
</dbReference>
<keyword evidence="3" id="KW-0804">Transcription</keyword>
<dbReference type="PROSITE" id="PS50977">
    <property type="entry name" value="HTH_TETR_2"/>
    <property type="match status" value="1"/>
</dbReference>
<dbReference type="PANTHER" id="PTHR47506">
    <property type="entry name" value="TRANSCRIPTIONAL REGULATORY PROTEIN"/>
    <property type="match status" value="1"/>
</dbReference>